<dbReference type="OrthoDB" id="129082at2"/>
<evidence type="ECO:0000313" key="3">
    <source>
        <dbReference type="EMBL" id="SIO01203.1"/>
    </source>
</evidence>
<evidence type="ECO:0000259" key="2">
    <source>
        <dbReference type="Pfam" id="PF03779"/>
    </source>
</evidence>
<dbReference type="EMBL" id="FSRA01000001">
    <property type="protein sequence ID" value="SIO01203.1"/>
    <property type="molecule type" value="Genomic_DNA"/>
</dbReference>
<keyword evidence="1" id="KW-0472">Membrane</keyword>
<feature type="transmembrane region" description="Helical" evidence="1">
    <location>
        <begin position="34"/>
        <end position="55"/>
    </location>
</feature>
<keyword evidence="1" id="KW-0812">Transmembrane</keyword>
<keyword evidence="1" id="KW-1133">Transmembrane helix</keyword>
<dbReference type="Pfam" id="PF03779">
    <property type="entry name" value="SPW"/>
    <property type="match status" value="1"/>
</dbReference>
<dbReference type="STRING" id="536979.SAMN04488055_2520"/>
<proteinExistence type="predicted"/>
<feature type="transmembrane region" description="Helical" evidence="1">
    <location>
        <begin position="92"/>
        <end position="110"/>
    </location>
</feature>
<keyword evidence="4" id="KW-1185">Reference proteome</keyword>
<evidence type="ECO:0000256" key="1">
    <source>
        <dbReference type="SAM" id="Phobius"/>
    </source>
</evidence>
<dbReference type="InterPro" id="IPR005530">
    <property type="entry name" value="SPW"/>
</dbReference>
<feature type="transmembrane region" description="Helical" evidence="1">
    <location>
        <begin position="12"/>
        <end position="28"/>
    </location>
</feature>
<feature type="transmembrane region" description="Helical" evidence="1">
    <location>
        <begin position="67"/>
        <end position="86"/>
    </location>
</feature>
<sequence length="124" mass="14137">MRIISTRSHARLDYMYGILLINAPWIFQFNDGTIAEWLPVLMGVATIFLSLFTHYEGGLFRAISFKTHLLLDITGGLILMAAPWLFHFSHEVFLPHLALGVFPVVGSLITKTVPYNRRIAYSVW</sequence>
<accession>A0A1N6G112</accession>
<protein>
    <recommendedName>
        <fullName evidence="2">SPW repeat-containing integral membrane domain-containing protein</fullName>
    </recommendedName>
</protein>
<dbReference type="AlphaFoldDB" id="A0A1N6G112"/>
<name>A0A1N6G112_9BACT</name>
<dbReference type="Proteomes" id="UP000185003">
    <property type="component" value="Unassembled WGS sequence"/>
</dbReference>
<feature type="domain" description="SPW repeat-containing integral membrane" evidence="2">
    <location>
        <begin position="10"/>
        <end position="106"/>
    </location>
</feature>
<organism evidence="3 4">
    <name type="scientific">Chitinophaga niabensis</name>
    <dbReference type="NCBI Taxonomy" id="536979"/>
    <lineage>
        <taxon>Bacteria</taxon>
        <taxon>Pseudomonadati</taxon>
        <taxon>Bacteroidota</taxon>
        <taxon>Chitinophagia</taxon>
        <taxon>Chitinophagales</taxon>
        <taxon>Chitinophagaceae</taxon>
        <taxon>Chitinophaga</taxon>
    </lineage>
</organism>
<gene>
    <name evidence="3" type="ORF">SAMN04488055_2520</name>
</gene>
<reference evidence="3 4" key="1">
    <citation type="submission" date="2016-11" db="EMBL/GenBank/DDBJ databases">
        <authorList>
            <person name="Jaros S."/>
            <person name="Januszkiewicz K."/>
            <person name="Wedrychowicz H."/>
        </authorList>
    </citation>
    <scope>NUCLEOTIDE SEQUENCE [LARGE SCALE GENOMIC DNA]</scope>
    <source>
        <strain evidence="3 4">DSM 24787</strain>
    </source>
</reference>
<dbReference type="RefSeq" id="WP_074239574.1">
    <property type="nucleotide sequence ID" value="NZ_FSRA01000001.1"/>
</dbReference>
<evidence type="ECO:0000313" key="4">
    <source>
        <dbReference type="Proteomes" id="UP000185003"/>
    </source>
</evidence>